<feature type="signal peptide" evidence="14">
    <location>
        <begin position="1"/>
        <end position="16"/>
    </location>
</feature>
<keyword evidence="11" id="KW-0560">Oxidoreductase</keyword>
<dbReference type="PROSITE" id="PS51471">
    <property type="entry name" value="FE2OG_OXY"/>
    <property type="match status" value="1"/>
</dbReference>
<evidence type="ECO:0000256" key="4">
    <source>
        <dbReference type="ARBA" id="ARBA00012262"/>
    </source>
</evidence>
<dbReference type="Gene3D" id="2.60.120.620">
    <property type="entry name" value="q2cbj1_9rhob like domain"/>
    <property type="match status" value="1"/>
</dbReference>
<evidence type="ECO:0000256" key="2">
    <source>
        <dbReference type="ARBA" id="ARBA00001962"/>
    </source>
</evidence>
<dbReference type="Proteomes" id="UP001642520">
    <property type="component" value="Unassembled WGS sequence"/>
</dbReference>
<evidence type="ECO:0000256" key="13">
    <source>
        <dbReference type="ARBA" id="ARBA00023180"/>
    </source>
</evidence>
<keyword evidence="12" id="KW-0408">Iron</keyword>
<keyword evidence="5" id="KW-0479">Metal-binding</keyword>
<accession>A0ABP1P1W7</accession>
<dbReference type="PANTHER" id="PTHR14049">
    <property type="entry name" value="LEPRECAN 1"/>
    <property type="match status" value="1"/>
</dbReference>
<evidence type="ECO:0000256" key="7">
    <source>
        <dbReference type="ARBA" id="ARBA00022737"/>
    </source>
</evidence>
<evidence type="ECO:0000256" key="6">
    <source>
        <dbReference type="ARBA" id="ARBA00022729"/>
    </source>
</evidence>
<dbReference type="InterPro" id="IPR056585">
    <property type="entry name" value="Leprecan_dom"/>
</dbReference>
<protein>
    <recommendedName>
        <fullName evidence="4">procollagen-proline 3-dioxygenase</fullName>
        <ecNumber evidence="4">1.14.11.7</ecNumber>
    </recommendedName>
</protein>
<comment type="cofactor">
    <cofactor evidence="2">
        <name>Fe cation</name>
        <dbReference type="ChEBI" id="CHEBI:24875"/>
    </cofactor>
</comment>
<dbReference type="InterPro" id="IPR006620">
    <property type="entry name" value="Pro_4_hyd_alph"/>
</dbReference>
<keyword evidence="13" id="KW-0325">Glycoprotein</keyword>
<evidence type="ECO:0000256" key="9">
    <source>
        <dbReference type="ARBA" id="ARBA00022824"/>
    </source>
</evidence>
<name>A0ABP1P1W7_XYLVO</name>
<evidence type="ECO:0000256" key="1">
    <source>
        <dbReference type="ARBA" id="ARBA00001961"/>
    </source>
</evidence>
<comment type="cofactor">
    <cofactor evidence="1">
        <name>L-ascorbate</name>
        <dbReference type="ChEBI" id="CHEBI:38290"/>
    </cofactor>
</comment>
<evidence type="ECO:0000256" key="8">
    <source>
        <dbReference type="ARBA" id="ARBA00022803"/>
    </source>
</evidence>
<dbReference type="InterPro" id="IPR039575">
    <property type="entry name" value="P3H"/>
</dbReference>
<evidence type="ECO:0000256" key="10">
    <source>
        <dbReference type="ARBA" id="ARBA00022964"/>
    </source>
</evidence>
<evidence type="ECO:0000256" key="11">
    <source>
        <dbReference type="ARBA" id="ARBA00023002"/>
    </source>
</evidence>
<dbReference type="SMART" id="SM00702">
    <property type="entry name" value="P4Hc"/>
    <property type="match status" value="1"/>
</dbReference>
<dbReference type="EMBL" id="CAXAJV020001294">
    <property type="protein sequence ID" value="CAL7946478.1"/>
    <property type="molecule type" value="Genomic_DNA"/>
</dbReference>
<keyword evidence="7" id="KW-0677">Repeat</keyword>
<keyword evidence="17" id="KW-1185">Reference proteome</keyword>
<sequence>MMRLVILLFLCGTITGTNYTLNNVIPSKEWSDLGEAKKESKFLNRTLNEVYEDAVEAYLEENWDRCIEDFNAVSHGYKVYKRVIVNCRQKCRANAAGATPIFPENIEDLHFYEKKVRETLCLLMCNQEYREIAGPKALKVLPREIEQNLLNRKVYEYLHICYHQRERYQDAANALFTFLIAHPDHKASVETLKAYLTLPGVQAENVVNLETPAYISIYFKGVSAYENEDFAEATGLFETSLKTYLAAEEECRSYCEGPFDQGWYPEFTSSIANHFAYCLKCKRICSRTLNSINGDYRGDILRSHYNYLQFSYYKLGNLKAACAAVESYLLFDPMDETMLQNKEYYSGQPKVNGDYFTPRQEALDYVKRQEYEMSLLNYISNEFSNIEVKLKEMKKNRKAKNNKDKPAEKLHIKTALHPPPGHSLFSHIKLASNLSMMRDEYQWIHDTEQPRVKGDEYLIANEAELGGKNRYVADGFLNSTECESLMKFASLTAVEGDGYNENKSPHSKYERFEGITVGRTALMVYFGQIEPEWLELLLKKTEQVRGHVERYFGLDRHLYFTYTHLVCRTALPDSPANRDDLSHQVHADNCLLKDEDTCLHEDPAYIWRHYSAILYLNNDFQGGQFFFAKDRTARELDNIVSPRCGRMVAFSAGRENLHGVRGVLRGRRCALALWFTQDERYLEYERELAWAILERVRRIGPLRGENIQVPMMYEDVLIEYAHSDKLLKHFLKSSP</sequence>
<evidence type="ECO:0000256" key="3">
    <source>
        <dbReference type="ARBA" id="ARBA00006487"/>
    </source>
</evidence>
<keyword evidence="6 14" id="KW-0732">Signal</keyword>
<evidence type="ECO:0000256" key="14">
    <source>
        <dbReference type="SAM" id="SignalP"/>
    </source>
</evidence>
<proteinExistence type="inferred from homology"/>
<dbReference type="InterPro" id="IPR011990">
    <property type="entry name" value="TPR-like_helical_dom_sf"/>
</dbReference>
<evidence type="ECO:0000313" key="17">
    <source>
        <dbReference type="Proteomes" id="UP001642520"/>
    </source>
</evidence>
<dbReference type="InterPro" id="IPR005123">
    <property type="entry name" value="Oxoglu/Fe-dep_dioxygenase_dom"/>
</dbReference>
<comment type="caution">
    <text evidence="16">The sequence shown here is derived from an EMBL/GenBank/DDBJ whole genome shotgun (WGS) entry which is preliminary data.</text>
</comment>
<dbReference type="EC" id="1.14.11.7" evidence="4"/>
<evidence type="ECO:0000256" key="12">
    <source>
        <dbReference type="ARBA" id="ARBA00023004"/>
    </source>
</evidence>
<keyword evidence="9" id="KW-0256">Endoplasmic reticulum</keyword>
<evidence type="ECO:0000313" key="16">
    <source>
        <dbReference type="EMBL" id="CAL7946478.1"/>
    </source>
</evidence>
<dbReference type="Gene3D" id="1.25.40.10">
    <property type="entry name" value="Tetratricopeptide repeat domain"/>
    <property type="match status" value="2"/>
</dbReference>
<keyword evidence="10" id="KW-0223">Dioxygenase</keyword>
<gene>
    <name evidence="16" type="ORF">XYLVIOL_LOCUS7795</name>
</gene>
<comment type="similarity">
    <text evidence="3">Belongs to the leprecan family.</text>
</comment>
<reference evidence="16 17" key="1">
    <citation type="submission" date="2024-08" db="EMBL/GenBank/DDBJ databases">
        <authorList>
            <person name="Will J Nash"/>
            <person name="Angela Man"/>
            <person name="Seanna McTaggart"/>
            <person name="Kendall Baker"/>
            <person name="Tom Barker"/>
            <person name="Leah Catchpole"/>
            <person name="Alex Durrant"/>
            <person name="Karim Gharbi"/>
            <person name="Naomi Irish"/>
            <person name="Gemy Kaithakottil"/>
            <person name="Debby Ku"/>
            <person name="Aaliyah Providence"/>
            <person name="Felix Shaw"/>
            <person name="David Swarbreck"/>
            <person name="Chris Watkins"/>
            <person name="Ann M. McCartney"/>
            <person name="Giulio Formenti"/>
            <person name="Alice Mouton"/>
            <person name="Noel Vella"/>
            <person name="Bjorn M von Reumont"/>
            <person name="Adriana Vella"/>
            <person name="Wilfried Haerty"/>
        </authorList>
    </citation>
    <scope>NUCLEOTIDE SEQUENCE [LARGE SCALE GENOMIC DNA]</scope>
</reference>
<dbReference type="Pfam" id="PF23557">
    <property type="entry name" value="TPR_leprecan"/>
    <property type="match status" value="1"/>
</dbReference>
<dbReference type="PANTHER" id="PTHR14049:SF9">
    <property type="entry name" value="PROCOLLAGEN-PROLINE 3-DIOXYGENASE"/>
    <property type="match status" value="1"/>
</dbReference>
<dbReference type="InterPro" id="IPR044862">
    <property type="entry name" value="Pro_4_hyd_alph_FE2OG_OXY"/>
</dbReference>
<organism evidence="16 17">
    <name type="scientific">Xylocopa violacea</name>
    <name type="common">Violet carpenter bee</name>
    <name type="synonym">Apis violacea</name>
    <dbReference type="NCBI Taxonomy" id="135666"/>
    <lineage>
        <taxon>Eukaryota</taxon>
        <taxon>Metazoa</taxon>
        <taxon>Ecdysozoa</taxon>
        <taxon>Arthropoda</taxon>
        <taxon>Hexapoda</taxon>
        <taxon>Insecta</taxon>
        <taxon>Pterygota</taxon>
        <taxon>Neoptera</taxon>
        <taxon>Endopterygota</taxon>
        <taxon>Hymenoptera</taxon>
        <taxon>Apocrita</taxon>
        <taxon>Aculeata</taxon>
        <taxon>Apoidea</taxon>
        <taxon>Anthophila</taxon>
        <taxon>Apidae</taxon>
        <taxon>Xylocopa</taxon>
        <taxon>Xylocopa</taxon>
    </lineage>
</organism>
<feature type="chain" id="PRO_5046184022" description="procollagen-proline 3-dioxygenase" evidence="14">
    <location>
        <begin position="17"/>
        <end position="735"/>
    </location>
</feature>
<evidence type="ECO:0000259" key="15">
    <source>
        <dbReference type="PROSITE" id="PS51471"/>
    </source>
</evidence>
<evidence type="ECO:0000256" key="5">
    <source>
        <dbReference type="ARBA" id="ARBA00022723"/>
    </source>
</evidence>
<keyword evidence="8" id="KW-0802">TPR repeat</keyword>
<feature type="domain" description="Fe2OG dioxygenase" evidence="15">
    <location>
        <begin position="563"/>
        <end position="677"/>
    </location>
</feature>
<dbReference type="Pfam" id="PF13640">
    <property type="entry name" value="2OG-FeII_Oxy_3"/>
    <property type="match status" value="1"/>
</dbReference>